<proteinExistence type="predicted"/>
<organism evidence="1 2">
    <name type="scientific">Serratia fonticola</name>
    <dbReference type="NCBI Taxonomy" id="47917"/>
    <lineage>
        <taxon>Bacteria</taxon>
        <taxon>Pseudomonadati</taxon>
        <taxon>Pseudomonadota</taxon>
        <taxon>Gammaproteobacteria</taxon>
        <taxon>Enterobacterales</taxon>
        <taxon>Yersiniaceae</taxon>
        <taxon>Serratia</taxon>
    </lineage>
</organism>
<accession>A0A3S5ARW1</accession>
<evidence type="ECO:0000313" key="2">
    <source>
        <dbReference type="Proteomes" id="UP000270487"/>
    </source>
</evidence>
<protein>
    <submittedName>
        <fullName evidence="1">Caudovirales tail fibre assembly protein</fullName>
    </submittedName>
</protein>
<dbReference type="Pfam" id="PF02413">
    <property type="entry name" value="Caudo_TAP"/>
    <property type="match status" value="1"/>
</dbReference>
<dbReference type="PANTHER" id="PTHR34413">
    <property type="entry name" value="PROPHAGE TAIL FIBER ASSEMBLY PROTEIN HOMOLOG TFAE-RELATED-RELATED"/>
    <property type="match status" value="1"/>
</dbReference>
<dbReference type="Proteomes" id="UP000270487">
    <property type="component" value="Chromosome"/>
</dbReference>
<dbReference type="RefSeq" id="WP_141132049.1">
    <property type="nucleotide sequence ID" value="NZ_CAMKJV010000001.1"/>
</dbReference>
<dbReference type="InterPro" id="IPR051220">
    <property type="entry name" value="TFA_Chaperone"/>
</dbReference>
<dbReference type="InterPro" id="IPR003458">
    <property type="entry name" value="Phage_T4_Gp38_tail_assem"/>
</dbReference>
<dbReference type="EMBL" id="LR134492">
    <property type="protein sequence ID" value="VEI69325.1"/>
    <property type="molecule type" value="Genomic_DNA"/>
</dbReference>
<evidence type="ECO:0000313" key="1">
    <source>
        <dbReference type="EMBL" id="VEI69325.1"/>
    </source>
</evidence>
<dbReference type="PANTHER" id="PTHR34413:SF2">
    <property type="entry name" value="PROPHAGE TAIL FIBER ASSEMBLY PROTEIN HOMOLOG TFAE-RELATED"/>
    <property type="match status" value="1"/>
</dbReference>
<gene>
    <name evidence="1" type="ORF">NCTC13193_02623</name>
</gene>
<reference evidence="1 2" key="1">
    <citation type="submission" date="2018-12" db="EMBL/GenBank/DDBJ databases">
        <authorList>
            <consortium name="Pathogen Informatics"/>
        </authorList>
    </citation>
    <scope>NUCLEOTIDE SEQUENCE [LARGE SCALE GENOMIC DNA]</scope>
    <source>
        <strain evidence="1 2">NCTC13193</strain>
    </source>
</reference>
<name>A0A3S5ARW1_SERFO</name>
<dbReference type="AlphaFoldDB" id="A0A3S5ARW1"/>
<sequence length="141" mass="15841">MSYGYSATTNTFYVIEEKDDFQANGTWPDDVTPITDEEWNTYRVQGQRGKVRGANAQGRPCWIDAPQLTPVQQVEIASWEKAARLEMAGKAIAPLQDADDLGVATAEERALLLAWKRYRVLINRVDTENAPDIDWPTIPDA</sequence>